<protein>
    <submittedName>
        <fullName evidence="1">Uncharacterized protein</fullName>
    </submittedName>
</protein>
<name>A0ABC8TD64_9AQUA</name>
<comment type="caution">
    <text evidence="1">The sequence shown here is derived from an EMBL/GenBank/DDBJ whole genome shotgun (WGS) entry which is preliminary data.</text>
</comment>
<proteinExistence type="predicted"/>
<sequence length="107" mass="11991">MDDIYDVVRLLGRGKGVSLFWPGLYVFFQVSVSDQSFQERFVYPAAFGAMSEIPVIGTPNLLITGGGIALHPGRPLEERLMLDFMEQLEDGFLEHSVNSFGRPPWRG</sequence>
<evidence type="ECO:0000313" key="2">
    <source>
        <dbReference type="Proteomes" id="UP001642360"/>
    </source>
</evidence>
<organism evidence="1 2">
    <name type="scientific">Ilex paraguariensis</name>
    <name type="common">yerba mate</name>
    <dbReference type="NCBI Taxonomy" id="185542"/>
    <lineage>
        <taxon>Eukaryota</taxon>
        <taxon>Viridiplantae</taxon>
        <taxon>Streptophyta</taxon>
        <taxon>Embryophyta</taxon>
        <taxon>Tracheophyta</taxon>
        <taxon>Spermatophyta</taxon>
        <taxon>Magnoliopsida</taxon>
        <taxon>eudicotyledons</taxon>
        <taxon>Gunneridae</taxon>
        <taxon>Pentapetalae</taxon>
        <taxon>asterids</taxon>
        <taxon>campanulids</taxon>
        <taxon>Aquifoliales</taxon>
        <taxon>Aquifoliaceae</taxon>
        <taxon>Ilex</taxon>
    </lineage>
</organism>
<keyword evidence="2" id="KW-1185">Reference proteome</keyword>
<dbReference type="EMBL" id="CAUOFW020004808">
    <property type="protein sequence ID" value="CAK9167333.1"/>
    <property type="molecule type" value="Genomic_DNA"/>
</dbReference>
<dbReference type="Proteomes" id="UP001642360">
    <property type="component" value="Unassembled WGS sequence"/>
</dbReference>
<gene>
    <name evidence="1" type="ORF">ILEXP_LOCUS36595</name>
</gene>
<accession>A0ABC8TD64</accession>
<evidence type="ECO:0000313" key="1">
    <source>
        <dbReference type="EMBL" id="CAK9167333.1"/>
    </source>
</evidence>
<reference evidence="1 2" key="1">
    <citation type="submission" date="2024-02" db="EMBL/GenBank/DDBJ databases">
        <authorList>
            <person name="Vignale AGUSTIN F."/>
            <person name="Sosa J E."/>
            <person name="Modenutti C."/>
        </authorList>
    </citation>
    <scope>NUCLEOTIDE SEQUENCE [LARGE SCALE GENOMIC DNA]</scope>
</reference>
<dbReference type="AlphaFoldDB" id="A0ABC8TD64"/>